<dbReference type="EMBL" id="MU853965">
    <property type="protein sequence ID" value="KAK3934722.1"/>
    <property type="molecule type" value="Genomic_DNA"/>
</dbReference>
<evidence type="ECO:0000313" key="1">
    <source>
        <dbReference type="EMBL" id="KAK3934722.1"/>
    </source>
</evidence>
<dbReference type="AlphaFoldDB" id="A0AAN6MZH0"/>
<organism evidence="1 2">
    <name type="scientific">Diplogelasinospora grovesii</name>
    <dbReference type="NCBI Taxonomy" id="303347"/>
    <lineage>
        <taxon>Eukaryota</taxon>
        <taxon>Fungi</taxon>
        <taxon>Dikarya</taxon>
        <taxon>Ascomycota</taxon>
        <taxon>Pezizomycotina</taxon>
        <taxon>Sordariomycetes</taxon>
        <taxon>Sordariomycetidae</taxon>
        <taxon>Sordariales</taxon>
        <taxon>Diplogelasinosporaceae</taxon>
        <taxon>Diplogelasinospora</taxon>
    </lineage>
</organism>
<comment type="caution">
    <text evidence="1">The sequence shown here is derived from an EMBL/GenBank/DDBJ whole genome shotgun (WGS) entry which is preliminary data.</text>
</comment>
<protein>
    <submittedName>
        <fullName evidence="1">Uncharacterized protein</fullName>
    </submittedName>
</protein>
<keyword evidence="2" id="KW-1185">Reference proteome</keyword>
<evidence type="ECO:0000313" key="2">
    <source>
        <dbReference type="Proteomes" id="UP001303473"/>
    </source>
</evidence>
<dbReference type="Proteomes" id="UP001303473">
    <property type="component" value="Unassembled WGS sequence"/>
</dbReference>
<reference evidence="2" key="1">
    <citation type="journal article" date="2023" name="Mol. Phylogenet. Evol.">
        <title>Genome-scale phylogeny and comparative genomics of the fungal order Sordariales.</title>
        <authorList>
            <person name="Hensen N."/>
            <person name="Bonometti L."/>
            <person name="Westerberg I."/>
            <person name="Brannstrom I.O."/>
            <person name="Guillou S."/>
            <person name="Cros-Aarteil S."/>
            <person name="Calhoun S."/>
            <person name="Haridas S."/>
            <person name="Kuo A."/>
            <person name="Mondo S."/>
            <person name="Pangilinan J."/>
            <person name="Riley R."/>
            <person name="LaButti K."/>
            <person name="Andreopoulos B."/>
            <person name="Lipzen A."/>
            <person name="Chen C."/>
            <person name="Yan M."/>
            <person name="Daum C."/>
            <person name="Ng V."/>
            <person name="Clum A."/>
            <person name="Steindorff A."/>
            <person name="Ohm R.A."/>
            <person name="Martin F."/>
            <person name="Silar P."/>
            <person name="Natvig D.O."/>
            <person name="Lalanne C."/>
            <person name="Gautier V."/>
            <person name="Ament-Velasquez S.L."/>
            <person name="Kruys A."/>
            <person name="Hutchinson M.I."/>
            <person name="Powell A.J."/>
            <person name="Barry K."/>
            <person name="Miller A.N."/>
            <person name="Grigoriev I.V."/>
            <person name="Debuchy R."/>
            <person name="Gladieux P."/>
            <person name="Hiltunen Thoren M."/>
            <person name="Johannesson H."/>
        </authorList>
    </citation>
    <scope>NUCLEOTIDE SEQUENCE [LARGE SCALE GENOMIC DNA]</scope>
    <source>
        <strain evidence="2">CBS 340.73</strain>
    </source>
</reference>
<name>A0AAN6MZH0_9PEZI</name>
<sequence>MRFFIRPIVFLATASAAYLTLEVSILDKLAIQTNSTSFHQASKQEQVGITAINYVFKAAGADRVPRCNYRLPNSTSSLISLKQTTDIIRTATVLGMLEYLQDSHPSLLLPVMIAITTFDGPQTSQVSERTSILTPITPEWAFSLITHFIASDSCAVQPTLRRNPALKISSRNAASNNRTLYIGWASQLRKPIYSPVKLTSPNSGTVSLPNGLWGFVVAVLTGDTPNNVYDLSAIAMSGPAIAEIVF</sequence>
<gene>
    <name evidence="1" type="ORF">QBC46DRAFT_399091</name>
</gene>
<proteinExistence type="predicted"/>
<accession>A0AAN6MZH0</accession>